<dbReference type="PANTHER" id="PTHR39217">
    <property type="match status" value="1"/>
</dbReference>
<organism evidence="1 2">
    <name type="scientific">Qipengyuania citrea</name>
    <dbReference type="NCBI Taxonomy" id="225971"/>
    <lineage>
        <taxon>Bacteria</taxon>
        <taxon>Pseudomonadati</taxon>
        <taxon>Pseudomonadota</taxon>
        <taxon>Alphaproteobacteria</taxon>
        <taxon>Sphingomonadales</taxon>
        <taxon>Erythrobacteraceae</taxon>
        <taxon>Qipengyuania</taxon>
    </lineage>
</organism>
<dbReference type="PANTHER" id="PTHR39217:SF1">
    <property type="entry name" value="GLUTATHIONE SYNTHETASE"/>
    <property type="match status" value="1"/>
</dbReference>
<evidence type="ECO:0008006" key="3">
    <source>
        <dbReference type="Google" id="ProtNLM"/>
    </source>
</evidence>
<keyword evidence="2" id="KW-1185">Reference proteome</keyword>
<sequence length="259" mass="29132">MGLTLVEIDWRAPLEDFDDIALVLLGTAWDYQDHAQDFLAKLDALADRCVLICNSPDIVRWNANKRYLEELADRGATTVPTLWLDDVDRAGIIRAMDEFDTDRIVVKRQIGAGALGQHSFSRTELPREDWAMRHACMVQPFLPSIVQEGEYTFVFIEGCFSHGVLKRASEGDYRIQSLYGGIECDYVPSEQDLATAEAVVAALPFDRPLYCRIDMVRLASGELAVMEAEMIEPYLYPVQGPQLGEKMAKAILTRLTDLP</sequence>
<accession>A0ABY4U3D1</accession>
<dbReference type="SUPFAM" id="SSF56059">
    <property type="entry name" value="Glutathione synthetase ATP-binding domain-like"/>
    <property type="match status" value="1"/>
</dbReference>
<dbReference type="RefSeq" id="WP_301641631.1">
    <property type="nucleotide sequence ID" value="NZ_CP098494.1"/>
</dbReference>
<dbReference type="InterPro" id="IPR053191">
    <property type="entry name" value="DcsG_Biosynth_Enzyme"/>
</dbReference>
<dbReference type="Proteomes" id="UP001056619">
    <property type="component" value="Chromosome"/>
</dbReference>
<protein>
    <recommendedName>
        <fullName evidence="3">Prokaryotic glutathione synthetase ATP-binding domain-containing protein</fullName>
    </recommendedName>
</protein>
<dbReference type="EMBL" id="CP098494">
    <property type="protein sequence ID" value="USA60624.1"/>
    <property type="molecule type" value="Genomic_DNA"/>
</dbReference>
<evidence type="ECO:0000313" key="1">
    <source>
        <dbReference type="EMBL" id="USA60624.1"/>
    </source>
</evidence>
<evidence type="ECO:0000313" key="2">
    <source>
        <dbReference type="Proteomes" id="UP001056619"/>
    </source>
</evidence>
<proteinExistence type="predicted"/>
<reference evidence="1 2" key="1">
    <citation type="submission" date="2022-06" db="EMBL/GenBank/DDBJ databases">
        <authorList>
            <person name="Liu G."/>
        </authorList>
    </citation>
    <scope>NUCLEOTIDE SEQUENCE [LARGE SCALE GENOMIC DNA]</scope>
    <source>
        <strain evidence="1 2">E4</strain>
    </source>
</reference>
<gene>
    <name evidence="1" type="ORF">NCF85_11050</name>
</gene>
<name>A0ABY4U3D1_9SPHN</name>